<comment type="caution">
    <text evidence="11">The sequence shown here is derived from an EMBL/GenBank/DDBJ whole genome shotgun (WGS) entry which is preliminary data.</text>
</comment>
<dbReference type="EC" id="1.7.99.4" evidence="11"/>
<feature type="transmembrane region" description="Helical" evidence="9">
    <location>
        <begin position="108"/>
        <end position="127"/>
    </location>
</feature>
<evidence type="ECO:0000313" key="11">
    <source>
        <dbReference type="EMBL" id="MBT2988473.1"/>
    </source>
</evidence>
<evidence type="ECO:0000256" key="7">
    <source>
        <dbReference type="ARBA" id="ARBA00023002"/>
    </source>
</evidence>
<dbReference type="EMBL" id="JAHHGM010000004">
    <property type="protein sequence ID" value="MBT2988473.1"/>
    <property type="molecule type" value="Genomic_DNA"/>
</dbReference>
<feature type="transmembrane region" description="Helical" evidence="9">
    <location>
        <begin position="6"/>
        <end position="25"/>
    </location>
</feature>
<protein>
    <submittedName>
        <fullName evidence="11">Respiratory nitrate reductase subunit gamma</fullName>
        <ecNumber evidence="11">1.7.99.4</ecNumber>
    </submittedName>
</protein>
<keyword evidence="5" id="KW-0249">Electron transport</keyword>
<dbReference type="PANTHER" id="PTHR30598">
    <property type="entry name" value="NITRATE REDUCTASE PRIVATE CHAPERONE, REDOX ENZYME MATURATION PROTEIN REMP FAMILY"/>
    <property type="match status" value="1"/>
</dbReference>
<evidence type="ECO:0000256" key="5">
    <source>
        <dbReference type="ARBA" id="ARBA00022982"/>
    </source>
</evidence>
<keyword evidence="4 9" id="KW-0812">Transmembrane</keyword>
<dbReference type="GO" id="GO:0008940">
    <property type="term" value="F:nitrate reductase activity"/>
    <property type="evidence" value="ECO:0007669"/>
    <property type="project" value="TreeGrafter"/>
</dbReference>
<evidence type="ECO:0000313" key="12">
    <source>
        <dbReference type="Proteomes" id="UP000770889"/>
    </source>
</evidence>
<evidence type="ECO:0000256" key="2">
    <source>
        <dbReference type="ARBA" id="ARBA00022448"/>
    </source>
</evidence>
<dbReference type="Gene3D" id="1.20.950.20">
    <property type="entry name" value="Transmembrane di-heme cytochromes, Chain C"/>
    <property type="match status" value="1"/>
</dbReference>
<feature type="transmembrane region" description="Helical" evidence="9">
    <location>
        <begin position="68"/>
        <end position="88"/>
    </location>
</feature>
<dbReference type="SUPFAM" id="SSF103501">
    <property type="entry name" value="Respiratory nitrate reductase 1 gamma chain"/>
    <property type="match status" value="1"/>
</dbReference>
<dbReference type="InterPro" id="IPR051936">
    <property type="entry name" value="Heme-iron_electron_transfer"/>
</dbReference>
<evidence type="ECO:0000256" key="3">
    <source>
        <dbReference type="ARBA" id="ARBA00022475"/>
    </source>
</evidence>
<proteinExistence type="predicted"/>
<reference evidence="11 12" key="1">
    <citation type="submission" date="2021-05" db="EMBL/GenBank/DDBJ databases">
        <title>Genetic and Functional Diversity in Clade A Lucinid endosymbionts from the Bahamas.</title>
        <authorList>
            <person name="Giani N.M."/>
            <person name="Engel A.S."/>
            <person name="Campbell B.J."/>
        </authorList>
    </citation>
    <scope>NUCLEOTIDE SEQUENCE [LARGE SCALE GENOMIC DNA]</scope>
    <source>
        <strain evidence="11">LUC16012Gg_MoonRockCtena</strain>
    </source>
</reference>
<dbReference type="GO" id="GO:0020037">
    <property type="term" value="F:heme binding"/>
    <property type="evidence" value="ECO:0007669"/>
    <property type="project" value="TreeGrafter"/>
</dbReference>
<dbReference type="GO" id="GO:0009055">
    <property type="term" value="F:electron transfer activity"/>
    <property type="evidence" value="ECO:0007669"/>
    <property type="project" value="TreeGrafter"/>
</dbReference>
<keyword evidence="2" id="KW-0813">Transport</keyword>
<organism evidence="11 12">
    <name type="scientific">Candidatus Thiodiazotropha taylori</name>
    <dbReference type="NCBI Taxonomy" id="2792791"/>
    <lineage>
        <taxon>Bacteria</taxon>
        <taxon>Pseudomonadati</taxon>
        <taxon>Pseudomonadota</taxon>
        <taxon>Gammaproteobacteria</taxon>
        <taxon>Chromatiales</taxon>
        <taxon>Sedimenticolaceae</taxon>
        <taxon>Candidatus Thiodiazotropha</taxon>
    </lineage>
</organism>
<name>A0A944QS47_9GAMM</name>
<feature type="domain" description="NarG-like" evidence="10">
    <location>
        <begin position="66"/>
        <end position="209"/>
    </location>
</feature>
<evidence type="ECO:0000256" key="1">
    <source>
        <dbReference type="ARBA" id="ARBA00004651"/>
    </source>
</evidence>
<keyword evidence="7 11" id="KW-0560">Oxidoreductase</keyword>
<feature type="transmembrane region" description="Helical" evidence="9">
    <location>
        <begin position="181"/>
        <end position="201"/>
    </location>
</feature>
<evidence type="ECO:0000256" key="6">
    <source>
        <dbReference type="ARBA" id="ARBA00022989"/>
    </source>
</evidence>
<evidence type="ECO:0000256" key="8">
    <source>
        <dbReference type="ARBA" id="ARBA00023136"/>
    </source>
</evidence>
<keyword evidence="6 9" id="KW-1133">Transmembrane helix</keyword>
<dbReference type="GO" id="GO:0005886">
    <property type="term" value="C:plasma membrane"/>
    <property type="evidence" value="ECO:0007669"/>
    <property type="project" value="UniProtKB-SubCell"/>
</dbReference>
<dbReference type="InterPro" id="IPR036197">
    <property type="entry name" value="NarG-like_sf"/>
</dbReference>
<comment type="subcellular location">
    <subcellularLocation>
        <location evidence="1">Cell membrane</location>
        <topology evidence="1">Multi-pass membrane protein</topology>
    </subcellularLocation>
</comment>
<evidence type="ECO:0000259" key="10">
    <source>
        <dbReference type="Pfam" id="PF02665"/>
    </source>
</evidence>
<accession>A0A944QS47</accession>
<keyword evidence="3" id="KW-1003">Cell membrane</keyword>
<gene>
    <name evidence="11" type="ORF">KME65_05870</name>
</gene>
<dbReference type="PANTHER" id="PTHR30598:SF3">
    <property type="entry name" value="RESPIRATORY NITRATE REDUCTASE 1 GAMMA CHAIN"/>
    <property type="match status" value="1"/>
</dbReference>
<dbReference type="Proteomes" id="UP000770889">
    <property type="component" value="Unassembled WGS sequence"/>
</dbReference>
<evidence type="ECO:0000256" key="4">
    <source>
        <dbReference type="ARBA" id="ARBA00022692"/>
    </source>
</evidence>
<dbReference type="InterPro" id="IPR023234">
    <property type="entry name" value="NarG-like_domain"/>
</dbReference>
<dbReference type="AlphaFoldDB" id="A0A944QS47"/>
<keyword evidence="8 9" id="KW-0472">Membrane</keyword>
<dbReference type="GO" id="GO:0019645">
    <property type="term" value="P:anaerobic electron transport chain"/>
    <property type="evidence" value="ECO:0007669"/>
    <property type="project" value="TreeGrafter"/>
</dbReference>
<feature type="transmembrane region" description="Helical" evidence="9">
    <location>
        <begin position="139"/>
        <end position="161"/>
    </location>
</feature>
<sequence length="240" mass="27430">MSSVYALLFIVATLVLVLGLARKIVQYSRIPAPLKIPTTPAPVTRTGVVLRMFREVVLFESLFKSTKWTWIFSWMFHMGLFLVLARHVRYFIDPVWLPIQLIQPFGKYAAFAMIVGLAGLLIRRIFVDRVRYISSPSDFLWLLLLLVIGLSGATMTFLVHTDVVAVKEFFTGFWTFSGGDLPMDPLLLVHLTLVAVLMLLLPFSKLLHIPGVFFSPTRNQVDNPREKRHLAEWARKLEES</sequence>
<dbReference type="Pfam" id="PF02665">
    <property type="entry name" value="Nitrate_red_gam"/>
    <property type="match status" value="1"/>
</dbReference>
<evidence type="ECO:0000256" key="9">
    <source>
        <dbReference type="SAM" id="Phobius"/>
    </source>
</evidence>